<keyword evidence="2" id="KW-1185">Reference proteome</keyword>
<reference evidence="1" key="1">
    <citation type="journal article" date="2022" name="bioRxiv">
        <title>Sequencing and chromosome-scale assembly of the giantPleurodeles waltlgenome.</title>
        <authorList>
            <person name="Brown T."/>
            <person name="Elewa A."/>
            <person name="Iarovenko S."/>
            <person name="Subramanian E."/>
            <person name="Araus A.J."/>
            <person name="Petzold A."/>
            <person name="Susuki M."/>
            <person name="Suzuki K.-i.T."/>
            <person name="Hayashi T."/>
            <person name="Toyoda A."/>
            <person name="Oliveira C."/>
            <person name="Osipova E."/>
            <person name="Leigh N.D."/>
            <person name="Simon A."/>
            <person name="Yun M.H."/>
        </authorList>
    </citation>
    <scope>NUCLEOTIDE SEQUENCE</scope>
    <source>
        <strain evidence="1">20211129_DDA</strain>
        <tissue evidence="1">Liver</tissue>
    </source>
</reference>
<evidence type="ECO:0000313" key="1">
    <source>
        <dbReference type="EMBL" id="KAJ1081544.1"/>
    </source>
</evidence>
<dbReference type="Proteomes" id="UP001066276">
    <property type="component" value="Chromosome 12"/>
</dbReference>
<protein>
    <submittedName>
        <fullName evidence="1">Uncharacterized protein</fullName>
    </submittedName>
</protein>
<accession>A0AAV7KU54</accession>
<gene>
    <name evidence="1" type="ORF">NDU88_001724</name>
</gene>
<sequence length="175" mass="18370">MLAASPRCSGGNCGAARGVEPASLRRGMLPAATLRGTGLRFPPGAWRASVASLIGVLWGAISAVVSCRGPPPSPPQLRAFSRHAWGSRPCLEDLDRVAWRSDGHVDSSGRWVAREPLLPGRTGGIGGRLWRGVSLESGGFRGVDRRSRQTAEGGPPLLLNGLAWPGGRLPVLDLI</sequence>
<evidence type="ECO:0000313" key="2">
    <source>
        <dbReference type="Proteomes" id="UP001066276"/>
    </source>
</evidence>
<dbReference type="EMBL" id="JANPWB010000016">
    <property type="protein sequence ID" value="KAJ1081544.1"/>
    <property type="molecule type" value="Genomic_DNA"/>
</dbReference>
<comment type="caution">
    <text evidence="1">The sequence shown here is derived from an EMBL/GenBank/DDBJ whole genome shotgun (WGS) entry which is preliminary data.</text>
</comment>
<dbReference type="AlphaFoldDB" id="A0AAV7KU54"/>
<name>A0AAV7KU54_PLEWA</name>
<organism evidence="1 2">
    <name type="scientific">Pleurodeles waltl</name>
    <name type="common">Iberian ribbed newt</name>
    <dbReference type="NCBI Taxonomy" id="8319"/>
    <lineage>
        <taxon>Eukaryota</taxon>
        <taxon>Metazoa</taxon>
        <taxon>Chordata</taxon>
        <taxon>Craniata</taxon>
        <taxon>Vertebrata</taxon>
        <taxon>Euteleostomi</taxon>
        <taxon>Amphibia</taxon>
        <taxon>Batrachia</taxon>
        <taxon>Caudata</taxon>
        <taxon>Salamandroidea</taxon>
        <taxon>Salamandridae</taxon>
        <taxon>Pleurodelinae</taxon>
        <taxon>Pleurodeles</taxon>
    </lineage>
</organism>
<proteinExistence type="predicted"/>